<dbReference type="RefSeq" id="XP_002676852.1">
    <property type="nucleotide sequence ID" value="XM_002676806.1"/>
</dbReference>
<dbReference type="SUPFAM" id="SSF50985">
    <property type="entry name" value="RCC1/BLIP-II"/>
    <property type="match status" value="1"/>
</dbReference>
<dbReference type="STRING" id="5762.D2VGR5"/>
<gene>
    <name evidence="4" type="ORF">NAEGRDRAFT_68070</name>
</gene>
<protein>
    <submittedName>
        <fullName evidence="4">Predicted protein</fullName>
    </submittedName>
</protein>
<evidence type="ECO:0000256" key="2">
    <source>
        <dbReference type="PROSITE-ProRule" id="PRU00235"/>
    </source>
</evidence>
<dbReference type="EMBL" id="GG738870">
    <property type="protein sequence ID" value="EFC44108.1"/>
    <property type="molecule type" value="Genomic_DNA"/>
</dbReference>
<feature type="compositionally biased region" description="Basic and acidic residues" evidence="3">
    <location>
        <begin position="46"/>
        <end position="63"/>
    </location>
</feature>
<feature type="repeat" description="RCC1" evidence="2">
    <location>
        <begin position="180"/>
        <end position="232"/>
    </location>
</feature>
<dbReference type="PROSITE" id="PS00626">
    <property type="entry name" value="RCC1_2"/>
    <property type="match status" value="1"/>
</dbReference>
<organism evidence="5">
    <name type="scientific">Naegleria gruberi</name>
    <name type="common">Amoeba</name>
    <dbReference type="NCBI Taxonomy" id="5762"/>
    <lineage>
        <taxon>Eukaryota</taxon>
        <taxon>Discoba</taxon>
        <taxon>Heterolobosea</taxon>
        <taxon>Tetramitia</taxon>
        <taxon>Eutetramitia</taxon>
        <taxon>Vahlkampfiidae</taxon>
        <taxon>Naegleria</taxon>
    </lineage>
</organism>
<dbReference type="Pfam" id="PF00415">
    <property type="entry name" value="RCC1"/>
    <property type="match status" value="2"/>
</dbReference>
<dbReference type="PANTHER" id="PTHR22872">
    <property type="entry name" value="BTK-BINDING PROTEIN-RELATED"/>
    <property type="match status" value="1"/>
</dbReference>
<dbReference type="PROSITE" id="PS50012">
    <property type="entry name" value="RCC1_3"/>
    <property type="match status" value="2"/>
</dbReference>
<dbReference type="OrthoDB" id="8068875at2759"/>
<feature type="repeat" description="RCC1" evidence="2">
    <location>
        <begin position="233"/>
        <end position="284"/>
    </location>
</feature>
<feature type="region of interest" description="Disordered" evidence="3">
    <location>
        <begin position="33"/>
        <end position="73"/>
    </location>
</feature>
<dbReference type="AlphaFoldDB" id="D2VGR5"/>
<evidence type="ECO:0000256" key="1">
    <source>
        <dbReference type="ARBA" id="ARBA00022737"/>
    </source>
</evidence>
<dbReference type="InterPro" id="IPR051625">
    <property type="entry name" value="Signaling_Regulatory_Domain"/>
</dbReference>
<evidence type="ECO:0000313" key="4">
    <source>
        <dbReference type="EMBL" id="EFC44108.1"/>
    </source>
</evidence>
<dbReference type="VEuPathDB" id="AmoebaDB:NAEGRDRAFT_68070"/>
<accession>D2VGR5</accession>
<keyword evidence="5" id="KW-1185">Reference proteome</keyword>
<dbReference type="Gene3D" id="2.130.10.30">
    <property type="entry name" value="Regulator of chromosome condensation 1/beta-lactamase-inhibitor protein II"/>
    <property type="match status" value="1"/>
</dbReference>
<dbReference type="GeneID" id="8847859"/>
<dbReference type="InParanoid" id="D2VGR5"/>
<name>D2VGR5_NAEGR</name>
<feature type="compositionally biased region" description="Polar residues" evidence="3">
    <location>
        <begin position="33"/>
        <end position="45"/>
    </location>
</feature>
<dbReference type="Proteomes" id="UP000006671">
    <property type="component" value="Unassembled WGS sequence"/>
</dbReference>
<evidence type="ECO:0000256" key="3">
    <source>
        <dbReference type="SAM" id="MobiDB-lite"/>
    </source>
</evidence>
<dbReference type="eggNOG" id="KOG1426">
    <property type="taxonomic scope" value="Eukaryota"/>
</dbReference>
<dbReference type="InterPro" id="IPR009091">
    <property type="entry name" value="RCC1/BLIP-II"/>
</dbReference>
<dbReference type="InterPro" id="IPR000408">
    <property type="entry name" value="Reg_chr_condens"/>
</dbReference>
<dbReference type="PRINTS" id="PR00633">
    <property type="entry name" value="RCCNDNSATION"/>
</dbReference>
<evidence type="ECO:0000313" key="5">
    <source>
        <dbReference type="Proteomes" id="UP000006671"/>
    </source>
</evidence>
<proteinExistence type="predicted"/>
<dbReference type="KEGG" id="ngr:NAEGRDRAFT_68070"/>
<keyword evidence="1" id="KW-0677">Repeat</keyword>
<reference evidence="4 5" key="1">
    <citation type="journal article" date="2010" name="Cell">
        <title>The genome of Naegleria gruberi illuminates early eukaryotic versatility.</title>
        <authorList>
            <person name="Fritz-Laylin L.K."/>
            <person name="Prochnik S.E."/>
            <person name="Ginger M.L."/>
            <person name="Dacks J.B."/>
            <person name="Carpenter M.L."/>
            <person name="Field M.C."/>
            <person name="Kuo A."/>
            <person name="Paredez A."/>
            <person name="Chapman J."/>
            <person name="Pham J."/>
            <person name="Shu S."/>
            <person name="Neupane R."/>
            <person name="Cipriano M."/>
            <person name="Mancuso J."/>
            <person name="Tu H."/>
            <person name="Salamov A."/>
            <person name="Lindquist E."/>
            <person name="Shapiro H."/>
            <person name="Lucas S."/>
            <person name="Grigoriev I.V."/>
            <person name="Cande W.Z."/>
            <person name="Fulton C."/>
            <person name="Rokhsar D.S."/>
            <person name="Dawson S.C."/>
        </authorList>
    </citation>
    <scope>NUCLEOTIDE SEQUENCE [LARGE SCALE GENOMIC DNA]</scope>
    <source>
        <strain evidence="4 5">NEG-M</strain>
    </source>
</reference>
<sequence length="339" mass="37826">MSNKQSSSYDTSPQSFSSYSNLIDLLPSVSQVPSWTCTQDQPDNTPSKKKDEKTPGKKKEEKPKKLKKGTKRKFENVEEAIRDQLTMKNVKFLKEFLKSEFGETGGNLRKDALVAKLVTRICSSVEEETDERDELFEDNIKKKALLIPTRMKQESFLVKGEKIAHVSSGGSHTVIVTDQCNVYAFGRNQNGQLGIGSFEDSPTPKKVVFDVVDDYIVNVSCGDRHTVFLTHKGRVYVCGANFNYQLGLGHNTNMSKPVLVDQMISRKIRRAVCGARHTVLITGKGKIYTAGLGSFGQLGHGDFADQPYFKKIEDIEWLCSSCSTKEHVNVALSSTYEGM</sequence>